<feature type="domain" description="YvlB/LiaX N-terminal" evidence="2">
    <location>
        <begin position="3"/>
        <end position="34"/>
    </location>
</feature>
<reference evidence="3 4" key="1">
    <citation type="journal article" date="2015" name="Stand. Genomic Sci.">
        <title>Genomic Encyclopedia of Bacterial and Archaeal Type Strains, Phase III: the genomes of soil and plant-associated and newly described type strains.</title>
        <authorList>
            <person name="Whitman W.B."/>
            <person name="Woyke T."/>
            <person name="Klenk H.P."/>
            <person name="Zhou Y."/>
            <person name="Lilburn T.G."/>
            <person name="Beck B.J."/>
            <person name="De Vos P."/>
            <person name="Vandamme P."/>
            <person name="Eisen J.A."/>
            <person name="Garrity G."/>
            <person name="Hugenholtz P."/>
            <person name="Kyrpides N.C."/>
        </authorList>
    </citation>
    <scope>NUCLEOTIDE SEQUENCE [LARGE SCALE GENOMIC DNA]</scope>
    <source>
        <strain evidence="3 4">CV53</strain>
    </source>
</reference>
<sequence length="371" mass="41911">MKEERMKILKMVEEGKLGVNEALFLIEELDKREKEVDEKKAELITELSTTVHRGEWNKEPKKDESAGHKFQFAMDKVVDFMDTAFKKIKDVDLDLNFGPSIDINHIFQQSGVYLNQVDIDLANGSVQLLPWDKDEVRVECEAKVYRVDSQDQARRKLLEETTFAVEGQKLRLSNQQKWMKVNASIYIPAADYEHTRIRLFNGSIKSEGLTVKDLKAKTASGKITLDSLECRKAETETANGQIQISRSHIDELEAETINGAINADGAFRYADLQSFSGHISCTISNQDCESIEAKGATGSIELYVPEELPVKGELRSNLGGFKMELEDVEVMEEKSEMVQKSLRFTSRTESQKLARIYADSKTGSVALKKTL</sequence>
<organism evidence="3 4">
    <name type="scientific">Mesobacillus foraminis</name>
    <dbReference type="NCBI Taxonomy" id="279826"/>
    <lineage>
        <taxon>Bacteria</taxon>
        <taxon>Bacillati</taxon>
        <taxon>Bacillota</taxon>
        <taxon>Bacilli</taxon>
        <taxon>Bacillales</taxon>
        <taxon>Bacillaceae</taxon>
        <taxon>Mesobacillus</taxon>
    </lineage>
</organism>
<dbReference type="Pfam" id="PF22746">
    <property type="entry name" value="SHOCT-like_DUF2089-C"/>
    <property type="match status" value="1"/>
</dbReference>
<comment type="caution">
    <text evidence="3">The sequence shown here is derived from an EMBL/GenBank/DDBJ whole genome shotgun (WGS) entry which is preliminary data.</text>
</comment>
<name>A0A4R2BJX7_9BACI</name>
<accession>A0A4R2BJX7</accession>
<keyword evidence="4" id="KW-1185">Reference proteome</keyword>
<dbReference type="Gene3D" id="2.160.20.120">
    <property type="match status" value="1"/>
</dbReference>
<evidence type="ECO:0000313" key="4">
    <source>
        <dbReference type="Proteomes" id="UP000295689"/>
    </source>
</evidence>
<gene>
    <name evidence="3" type="ORF">EV146_103315</name>
</gene>
<proteinExistence type="predicted"/>
<protein>
    <submittedName>
        <fullName evidence="3">DUF4097 and DUF4098 domain-containing protein YvlB</fullName>
    </submittedName>
</protein>
<dbReference type="AlphaFoldDB" id="A0A4R2BJX7"/>
<evidence type="ECO:0000259" key="1">
    <source>
        <dbReference type="Pfam" id="PF13349"/>
    </source>
</evidence>
<dbReference type="RefSeq" id="WP_132003447.1">
    <property type="nucleotide sequence ID" value="NZ_JABUHM010000002.1"/>
</dbReference>
<evidence type="ECO:0000259" key="2">
    <source>
        <dbReference type="Pfam" id="PF22746"/>
    </source>
</evidence>
<dbReference type="InterPro" id="IPR053959">
    <property type="entry name" value="YvlB/LiaX_N"/>
</dbReference>
<dbReference type="InterPro" id="IPR016599">
    <property type="entry name" value="UCP012569"/>
</dbReference>
<dbReference type="PIRSF" id="PIRSF012569">
    <property type="entry name" value="UCP012569"/>
    <property type="match status" value="1"/>
</dbReference>
<dbReference type="PANTHER" id="PTHR34094:SF1">
    <property type="entry name" value="PROTEIN FAM185A"/>
    <property type="match status" value="1"/>
</dbReference>
<evidence type="ECO:0000313" key="3">
    <source>
        <dbReference type="EMBL" id="TCN26792.1"/>
    </source>
</evidence>
<dbReference type="EMBL" id="SLVV01000003">
    <property type="protein sequence ID" value="TCN26792.1"/>
    <property type="molecule type" value="Genomic_DNA"/>
</dbReference>
<dbReference type="InterPro" id="IPR025164">
    <property type="entry name" value="Toastrack_DUF4097"/>
</dbReference>
<dbReference type="Pfam" id="PF13349">
    <property type="entry name" value="DUF4097"/>
    <property type="match status" value="1"/>
</dbReference>
<dbReference type="PANTHER" id="PTHR34094">
    <property type="match status" value="1"/>
</dbReference>
<dbReference type="Proteomes" id="UP000295689">
    <property type="component" value="Unassembled WGS sequence"/>
</dbReference>
<feature type="domain" description="DUF4097" evidence="1">
    <location>
        <begin position="117"/>
        <end position="339"/>
    </location>
</feature>